<accession>A0A6N9H669</accession>
<dbReference type="EMBL" id="WWEQ01000009">
    <property type="protein sequence ID" value="MYM19082.1"/>
    <property type="molecule type" value="Genomic_DNA"/>
</dbReference>
<dbReference type="PROSITE" id="PS50931">
    <property type="entry name" value="HTH_LYSR"/>
    <property type="match status" value="1"/>
</dbReference>
<evidence type="ECO:0000313" key="6">
    <source>
        <dbReference type="EMBL" id="MYM19082.1"/>
    </source>
</evidence>
<evidence type="ECO:0000259" key="5">
    <source>
        <dbReference type="PROSITE" id="PS50931"/>
    </source>
</evidence>
<evidence type="ECO:0000313" key="7">
    <source>
        <dbReference type="Proteomes" id="UP000469215"/>
    </source>
</evidence>
<name>A0A6N9H669_9MICO</name>
<dbReference type="GO" id="GO:0000976">
    <property type="term" value="F:transcription cis-regulatory region binding"/>
    <property type="evidence" value="ECO:0007669"/>
    <property type="project" value="TreeGrafter"/>
</dbReference>
<keyword evidence="3" id="KW-0238">DNA-binding</keyword>
<dbReference type="InterPro" id="IPR005119">
    <property type="entry name" value="LysR_subst-bd"/>
</dbReference>
<sequence length="319" mass="32892">MADSRSQAAPGPVGVPAAYPDPRVLALLDRLARLQEERGHASIGLAAREVGMAQPNASRLLRAFERVHGVYLLERSPRGSRLTERGAAVAAWAGQVMGDYDSLLAGLAALRGEETVHLRISASQTIAEYLLPGWLARFRAARPEAHVALRVANSQAVAADVRSHAADLGFIESPRVPGGVRGRVLGGDSLVVVARPDHPALAGPPLGAAALAAQPLLVREAGSGTRDVVDAALAAHGGPTIAAALTSTAALKVSAAAGLAPAALSALTVAEELRAGRLASLPLAPDLDLSRPLRALWPADRRPRGAAQEFLALASAPEE</sequence>
<keyword evidence="4" id="KW-0804">Transcription</keyword>
<keyword evidence="7" id="KW-1185">Reference proteome</keyword>
<organism evidence="6 7">
    <name type="scientific">Brevibacterium rongguiense</name>
    <dbReference type="NCBI Taxonomy" id="2695267"/>
    <lineage>
        <taxon>Bacteria</taxon>
        <taxon>Bacillati</taxon>
        <taxon>Actinomycetota</taxon>
        <taxon>Actinomycetes</taxon>
        <taxon>Micrococcales</taxon>
        <taxon>Brevibacteriaceae</taxon>
        <taxon>Brevibacterium</taxon>
    </lineage>
</organism>
<dbReference type="InterPro" id="IPR000847">
    <property type="entry name" value="LysR_HTH_N"/>
</dbReference>
<dbReference type="Gene3D" id="1.10.10.10">
    <property type="entry name" value="Winged helix-like DNA-binding domain superfamily/Winged helix DNA-binding domain"/>
    <property type="match status" value="1"/>
</dbReference>
<gene>
    <name evidence="6" type="ORF">GSY69_03610</name>
</gene>
<dbReference type="SUPFAM" id="SSF53850">
    <property type="entry name" value="Periplasmic binding protein-like II"/>
    <property type="match status" value="1"/>
</dbReference>
<dbReference type="Pfam" id="PF00126">
    <property type="entry name" value="HTH_1"/>
    <property type="match status" value="1"/>
</dbReference>
<evidence type="ECO:0000256" key="1">
    <source>
        <dbReference type="ARBA" id="ARBA00009437"/>
    </source>
</evidence>
<keyword evidence="2" id="KW-0805">Transcription regulation</keyword>
<dbReference type="InterPro" id="IPR036388">
    <property type="entry name" value="WH-like_DNA-bd_sf"/>
</dbReference>
<dbReference type="AlphaFoldDB" id="A0A6N9H669"/>
<dbReference type="RefSeq" id="WP_160952518.1">
    <property type="nucleotide sequence ID" value="NZ_WWEQ01000009.1"/>
</dbReference>
<evidence type="ECO:0000256" key="3">
    <source>
        <dbReference type="ARBA" id="ARBA00023125"/>
    </source>
</evidence>
<dbReference type="GO" id="GO:0003700">
    <property type="term" value="F:DNA-binding transcription factor activity"/>
    <property type="evidence" value="ECO:0007669"/>
    <property type="project" value="InterPro"/>
</dbReference>
<dbReference type="PANTHER" id="PTHR30126:SF39">
    <property type="entry name" value="HTH-TYPE TRANSCRIPTIONAL REGULATOR CYSL"/>
    <property type="match status" value="1"/>
</dbReference>
<protein>
    <submittedName>
        <fullName evidence="6">LysR family transcriptional regulator</fullName>
    </submittedName>
</protein>
<evidence type="ECO:0000256" key="2">
    <source>
        <dbReference type="ARBA" id="ARBA00023015"/>
    </source>
</evidence>
<dbReference type="Pfam" id="PF03466">
    <property type="entry name" value="LysR_substrate"/>
    <property type="match status" value="1"/>
</dbReference>
<evidence type="ECO:0000256" key="4">
    <source>
        <dbReference type="ARBA" id="ARBA00023163"/>
    </source>
</evidence>
<comment type="caution">
    <text evidence="6">The sequence shown here is derived from an EMBL/GenBank/DDBJ whole genome shotgun (WGS) entry which is preliminary data.</text>
</comment>
<feature type="domain" description="HTH lysR-type" evidence="5">
    <location>
        <begin position="40"/>
        <end position="83"/>
    </location>
</feature>
<reference evidence="6 7" key="1">
    <citation type="submission" date="2020-01" db="EMBL/GenBank/DDBJ databases">
        <authorList>
            <person name="Deng T."/>
        </authorList>
    </citation>
    <scope>NUCLEOTIDE SEQUENCE [LARGE SCALE GENOMIC DNA]</scope>
    <source>
        <strain evidence="6 7">5221</strain>
    </source>
</reference>
<dbReference type="PANTHER" id="PTHR30126">
    <property type="entry name" value="HTH-TYPE TRANSCRIPTIONAL REGULATOR"/>
    <property type="match status" value="1"/>
</dbReference>
<proteinExistence type="inferred from homology"/>
<dbReference type="SUPFAM" id="SSF46785">
    <property type="entry name" value="Winged helix' DNA-binding domain"/>
    <property type="match status" value="1"/>
</dbReference>
<comment type="similarity">
    <text evidence="1">Belongs to the LysR transcriptional regulatory family.</text>
</comment>
<dbReference type="InterPro" id="IPR036390">
    <property type="entry name" value="WH_DNA-bd_sf"/>
</dbReference>
<dbReference type="Proteomes" id="UP000469215">
    <property type="component" value="Unassembled WGS sequence"/>
</dbReference>
<dbReference type="Gene3D" id="3.40.190.290">
    <property type="match status" value="1"/>
</dbReference>